<evidence type="ECO:0008006" key="6">
    <source>
        <dbReference type="Google" id="ProtNLM"/>
    </source>
</evidence>
<evidence type="ECO:0000256" key="1">
    <source>
        <dbReference type="SAM" id="SignalP"/>
    </source>
</evidence>
<evidence type="ECO:0000313" key="5">
    <source>
        <dbReference type="Proteomes" id="UP001152533"/>
    </source>
</evidence>
<evidence type="ECO:0000259" key="3">
    <source>
        <dbReference type="Pfam" id="PF23658"/>
    </source>
</evidence>
<gene>
    <name evidence="4" type="ORF">CGXH109_LOCUS41416</name>
</gene>
<evidence type="ECO:0000313" key="4">
    <source>
        <dbReference type="EMBL" id="CAI0645026.1"/>
    </source>
</evidence>
<dbReference type="InterPro" id="IPR052766">
    <property type="entry name" value="S41A_metabolite_peptidase"/>
</dbReference>
<dbReference type="InterPro" id="IPR005151">
    <property type="entry name" value="Tail-specific_protease"/>
</dbReference>
<keyword evidence="1" id="KW-0732">Signal</keyword>
<dbReference type="GO" id="GO:0006508">
    <property type="term" value="P:proteolysis"/>
    <property type="evidence" value="ECO:0007669"/>
    <property type="project" value="InterPro"/>
</dbReference>
<feature type="domain" description="CPAF-like PDZ" evidence="3">
    <location>
        <begin position="181"/>
        <end position="290"/>
    </location>
</feature>
<dbReference type="Pfam" id="PF03572">
    <property type="entry name" value="Peptidase_S41"/>
    <property type="match status" value="1"/>
</dbReference>
<organism evidence="4 5">
    <name type="scientific">Colletotrichum noveboracense</name>
    <dbReference type="NCBI Taxonomy" id="2664923"/>
    <lineage>
        <taxon>Eukaryota</taxon>
        <taxon>Fungi</taxon>
        <taxon>Dikarya</taxon>
        <taxon>Ascomycota</taxon>
        <taxon>Pezizomycotina</taxon>
        <taxon>Sordariomycetes</taxon>
        <taxon>Hypocreomycetidae</taxon>
        <taxon>Glomerellales</taxon>
        <taxon>Glomerellaceae</taxon>
        <taxon>Colletotrichum</taxon>
        <taxon>Colletotrichum gloeosporioides species complex</taxon>
    </lineage>
</organism>
<dbReference type="PANTHER" id="PTHR37049">
    <property type="entry name" value="PEPTIDASE S41 FAMILY PROTEIN"/>
    <property type="match status" value="1"/>
</dbReference>
<feature type="chain" id="PRO_5040769411" description="Peptidase S41 family protein" evidence="1">
    <location>
        <begin position="20"/>
        <end position="744"/>
    </location>
</feature>
<reference evidence="4" key="1">
    <citation type="submission" date="2022-08" db="EMBL/GenBank/DDBJ databases">
        <authorList>
            <person name="Giroux E."/>
            <person name="Giroux E."/>
        </authorList>
    </citation>
    <scope>NUCLEOTIDE SEQUENCE</scope>
    <source>
        <strain evidence="4">H1091258</strain>
    </source>
</reference>
<dbReference type="PANTHER" id="PTHR37049:SF4">
    <property type="entry name" value="RHODANESE DOMAIN-CONTAINING PROTEIN"/>
    <property type="match status" value="1"/>
</dbReference>
<proteinExistence type="predicted"/>
<sequence length="744" mass="80765">MRTAIWFWWTLAYAVLAIAGLLPRHTFSFLNDDTFAIEDSGKAFVASSAPEGACAMVQPAVNKFLQDKPKALPRVPAKLAFDCLQSVPNKPDPAKELLKSLKTYVQLQSTLPFLKNPPASYKLPAVDIEGGFQSIGDKVVNNKYQSEYDFQLDILDLISSAHDGHFVFRGDMFKTFSFRNGLVTDVVSISRDGVEVPKLYHLKQLRQNASAPAITKINGKDANVFISDLNLKYSGLQDPDSQWNSQFNSYATKQNSMILAASPIFQGPMLTLTYENGEERSEESVAVIRPGTNFTDIKNGADYYNKFCNPVMVSTNVLSEASNIRTQSRAKSPMALSPMVTPIDGYPVPEVRDKGINATAGYFLNGTGYDDVAVLAVSSFAPPETVDSFAYLNDFQQTVEKFLAASQKAGKKKLVIDVTANGGGFILAGFDLFAQLFPTVSRFQANNLRLPPSVNTLARLAAAIPADFKPKTPEENKALGNLRGSPILSNLLPKGVFTPDRVAFASLEQVLRPVVLNGDNFSAYQQIPMDQPDPLFNLTGTGPRTNPPASVFTPENIVLLTDGTCASTCTIFSYLLILQMGVKTAVMGGRPQTGIMQSIAGVEGAQLFSYNDITIDATSALLLAPENQKAELQNGDLGELAKAYAIKRAANPKAAGAVNGKNAFAMSNATVPLQFLWEPANCRLFYTYETLTQPEAAWKRVVDVTFNNRPQLCVADSIVPAAKPATVDPFFQQSAKDLGLSKGG</sequence>
<dbReference type="InterPro" id="IPR029045">
    <property type="entry name" value="ClpP/crotonase-like_dom_sf"/>
</dbReference>
<name>A0A9W4RPP9_9PEZI</name>
<comment type="caution">
    <text evidence="4">The sequence shown here is derived from an EMBL/GenBank/DDBJ whole genome shotgun (WGS) entry which is preliminary data.</text>
</comment>
<dbReference type="Pfam" id="PF23658">
    <property type="entry name" value="PDZ_CPAF_rel"/>
    <property type="match status" value="1"/>
</dbReference>
<dbReference type="SUPFAM" id="SSF52096">
    <property type="entry name" value="ClpP/crotonase"/>
    <property type="match status" value="1"/>
</dbReference>
<dbReference type="EMBL" id="CAMGZC010000208">
    <property type="protein sequence ID" value="CAI0645026.1"/>
    <property type="molecule type" value="Genomic_DNA"/>
</dbReference>
<dbReference type="Gene3D" id="3.90.226.10">
    <property type="entry name" value="2-enoyl-CoA Hydratase, Chain A, domain 1"/>
    <property type="match status" value="1"/>
</dbReference>
<feature type="domain" description="Tail specific protease" evidence="2">
    <location>
        <begin position="372"/>
        <end position="576"/>
    </location>
</feature>
<dbReference type="InterPro" id="IPR056186">
    <property type="entry name" value="PDZ_CPAF-rel"/>
</dbReference>
<feature type="signal peptide" evidence="1">
    <location>
        <begin position="1"/>
        <end position="19"/>
    </location>
</feature>
<protein>
    <recommendedName>
        <fullName evidence="6">Peptidase S41 family protein</fullName>
    </recommendedName>
</protein>
<evidence type="ECO:0000259" key="2">
    <source>
        <dbReference type="Pfam" id="PF03572"/>
    </source>
</evidence>
<dbReference type="Proteomes" id="UP001152533">
    <property type="component" value="Unassembled WGS sequence"/>
</dbReference>
<keyword evidence="5" id="KW-1185">Reference proteome</keyword>
<dbReference type="AlphaFoldDB" id="A0A9W4RPP9"/>
<accession>A0A9W4RPP9</accession>
<dbReference type="GO" id="GO:0008236">
    <property type="term" value="F:serine-type peptidase activity"/>
    <property type="evidence" value="ECO:0007669"/>
    <property type="project" value="InterPro"/>
</dbReference>